<gene>
    <name evidence="2" type="ORF">H9820_03485</name>
</gene>
<dbReference type="InterPro" id="IPR025037">
    <property type="entry name" value="DUF3923"/>
</dbReference>
<accession>A0A9D1ZMA4</accession>
<reference evidence="2" key="2">
    <citation type="submission" date="2021-04" db="EMBL/GenBank/DDBJ databases">
        <authorList>
            <person name="Gilroy R."/>
        </authorList>
    </citation>
    <scope>NUCLEOTIDE SEQUENCE</scope>
    <source>
        <strain evidence="2">3204</strain>
    </source>
</reference>
<evidence type="ECO:0000313" key="2">
    <source>
        <dbReference type="EMBL" id="HIY91993.1"/>
    </source>
</evidence>
<name>A0A9D1ZMA4_9LACO</name>
<dbReference type="Proteomes" id="UP000824013">
    <property type="component" value="Unassembled WGS sequence"/>
</dbReference>
<feature type="transmembrane region" description="Helical" evidence="1">
    <location>
        <begin position="43"/>
        <end position="64"/>
    </location>
</feature>
<proteinExistence type="predicted"/>
<feature type="transmembrane region" description="Helical" evidence="1">
    <location>
        <begin position="5"/>
        <end position="23"/>
    </location>
</feature>
<dbReference type="Pfam" id="PF13061">
    <property type="entry name" value="DUF3923"/>
    <property type="match status" value="1"/>
</dbReference>
<keyword evidence="1" id="KW-0812">Transmembrane</keyword>
<organism evidence="2 3">
    <name type="scientific">Candidatus Companilactobacillus pullicola</name>
    <dbReference type="NCBI Taxonomy" id="2838523"/>
    <lineage>
        <taxon>Bacteria</taxon>
        <taxon>Bacillati</taxon>
        <taxon>Bacillota</taxon>
        <taxon>Bacilli</taxon>
        <taxon>Lactobacillales</taxon>
        <taxon>Lactobacillaceae</taxon>
        <taxon>Companilactobacillus</taxon>
    </lineage>
</organism>
<comment type="caution">
    <text evidence="2">The sequence shown here is derived from an EMBL/GenBank/DDBJ whole genome shotgun (WGS) entry which is preliminary data.</text>
</comment>
<keyword evidence="1" id="KW-1133">Transmembrane helix</keyword>
<protein>
    <submittedName>
        <fullName evidence="2">DUF3923 family protein</fullName>
    </submittedName>
</protein>
<evidence type="ECO:0000256" key="1">
    <source>
        <dbReference type="SAM" id="Phobius"/>
    </source>
</evidence>
<dbReference type="AlphaFoldDB" id="A0A9D1ZMA4"/>
<reference evidence="2" key="1">
    <citation type="journal article" date="2021" name="PeerJ">
        <title>Extensive microbial diversity within the chicken gut microbiome revealed by metagenomics and culture.</title>
        <authorList>
            <person name="Gilroy R."/>
            <person name="Ravi A."/>
            <person name="Getino M."/>
            <person name="Pursley I."/>
            <person name="Horton D.L."/>
            <person name="Alikhan N.F."/>
            <person name="Baker D."/>
            <person name="Gharbi K."/>
            <person name="Hall N."/>
            <person name="Watson M."/>
            <person name="Adriaenssens E.M."/>
            <person name="Foster-Nyarko E."/>
            <person name="Jarju S."/>
            <person name="Secka A."/>
            <person name="Antonio M."/>
            <person name="Oren A."/>
            <person name="Chaudhuri R.R."/>
            <person name="La Ragione R."/>
            <person name="Hildebrand F."/>
            <person name="Pallen M.J."/>
        </authorList>
    </citation>
    <scope>NUCLEOTIDE SEQUENCE</scope>
    <source>
        <strain evidence="2">3204</strain>
    </source>
</reference>
<evidence type="ECO:0000313" key="3">
    <source>
        <dbReference type="Proteomes" id="UP000824013"/>
    </source>
</evidence>
<sequence>MKIWWGVNFTWLILFAIGTIYLLNRKIDGAGAVQSPQIRMVSLAVLGGFFIFVCLCQLIVLFFVKRRNK</sequence>
<keyword evidence="1" id="KW-0472">Membrane</keyword>
<dbReference type="EMBL" id="DXCM01000024">
    <property type="protein sequence ID" value="HIY91993.1"/>
    <property type="molecule type" value="Genomic_DNA"/>
</dbReference>